<dbReference type="STRING" id="246404.A0A507FTY9"/>
<dbReference type="OrthoDB" id="28322at2759"/>
<dbReference type="InterPro" id="IPR036055">
    <property type="entry name" value="LDL_receptor-like_sf"/>
</dbReference>
<dbReference type="Proteomes" id="UP000320333">
    <property type="component" value="Unassembled WGS sequence"/>
</dbReference>
<keyword evidence="1" id="KW-1015">Disulfide bond</keyword>
<comment type="caution">
    <text evidence="4">The sequence shown here is derived from an EMBL/GenBank/DDBJ whole genome shotgun (WGS) entry which is preliminary data.</text>
</comment>
<name>A0A507FTY9_9FUNG</name>
<dbReference type="InterPro" id="IPR028146">
    <property type="entry name" value="PRKCSH_N"/>
</dbReference>
<keyword evidence="2" id="KW-0812">Transmembrane</keyword>
<keyword evidence="2" id="KW-0472">Membrane</keyword>
<protein>
    <recommendedName>
        <fullName evidence="3">Glucosidase II beta subunit N-terminal domain-containing protein</fullName>
    </recommendedName>
</protein>
<dbReference type="EMBL" id="QEAP01000003">
    <property type="protein sequence ID" value="TPX78536.1"/>
    <property type="molecule type" value="Genomic_DNA"/>
</dbReference>
<keyword evidence="5" id="KW-1185">Reference proteome</keyword>
<evidence type="ECO:0000256" key="2">
    <source>
        <dbReference type="SAM" id="Phobius"/>
    </source>
</evidence>
<dbReference type="CDD" id="cd00112">
    <property type="entry name" value="LDLa"/>
    <property type="match status" value="1"/>
</dbReference>
<reference evidence="4 5" key="1">
    <citation type="journal article" date="2019" name="Sci. Rep.">
        <title>Comparative genomics of chytrid fungi reveal insights into the obligate biotrophic and pathogenic lifestyle of Synchytrium endobioticum.</title>
        <authorList>
            <person name="van de Vossenberg B.T.L.H."/>
            <person name="Warris S."/>
            <person name="Nguyen H.D.T."/>
            <person name="van Gent-Pelzer M.P.E."/>
            <person name="Joly D.L."/>
            <person name="van de Geest H.C."/>
            <person name="Bonants P.J.M."/>
            <person name="Smith D.S."/>
            <person name="Levesque C.A."/>
            <person name="van der Lee T.A.J."/>
        </authorList>
    </citation>
    <scope>NUCLEOTIDE SEQUENCE [LARGE SCALE GENOMIC DNA]</scope>
    <source>
        <strain evidence="4 5">CBS 675.73</strain>
    </source>
</reference>
<organism evidence="4 5">
    <name type="scientific">Chytriomyces confervae</name>
    <dbReference type="NCBI Taxonomy" id="246404"/>
    <lineage>
        <taxon>Eukaryota</taxon>
        <taxon>Fungi</taxon>
        <taxon>Fungi incertae sedis</taxon>
        <taxon>Chytridiomycota</taxon>
        <taxon>Chytridiomycota incertae sedis</taxon>
        <taxon>Chytridiomycetes</taxon>
        <taxon>Chytridiales</taxon>
        <taxon>Chytriomycetaceae</taxon>
        <taxon>Chytriomyces</taxon>
    </lineage>
</organism>
<feature type="transmembrane region" description="Helical" evidence="2">
    <location>
        <begin position="118"/>
        <end position="138"/>
    </location>
</feature>
<dbReference type="Gene3D" id="4.10.400.10">
    <property type="entry name" value="Low-density Lipoprotein Receptor"/>
    <property type="match status" value="1"/>
</dbReference>
<dbReference type="GO" id="GO:0006491">
    <property type="term" value="P:N-glycan processing"/>
    <property type="evidence" value="ECO:0007669"/>
    <property type="project" value="TreeGrafter"/>
</dbReference>
<feature type="domain" description="Glucosidase II beta subunit N-terminal" evidence="3">
    <location>
        <begin position="8"/>
        <end position="91"/>
    </location>
</feature>
<accession>A0A507FTY9</accession>
<dbReference type="SMART" id="SM00192">
    <property type="entry name" value="LDLa"/>
    <property type="match status" value="1"/>
</dbReference>
<evidence type="ECO:0000259" key="3">
    <source>
        <dbReference type="Pfam" id="PF12999"/>
    </source>
</evidence>
<evidence type="ECO:0000256" key="1">
    <source>
        <dbReference type="ARBA" id="ARBA00023157"/>
    </source>
</evidence>
<dbReference type="AlphaFoldDB" id="A0A507FTY9"/>
<sequence length="171" mass="18628">MANTPTTFTCADGSRTIPIQAVNDDYCDCKDGSDEPRTAACPNGRFVCMGPTGKTVEIPSSRVNDGVCDSQCCDGSDEFSGLISCPVTCPHLVPGSAVLMNSPRSSSIDDRQMGVKPFYIPVFILIVVAYTVHAWLGARRRRAATGQRAVSIYAEGRHRLRQILSKRSYYE</sequence>
<dbReference type="InterPro" id="IPR002172">
    <property type="entry name" value="LDrepeatLR_classA_rpt"/>
</dbReference>
<dbReference type="PANTHER" id="PTHR12630:SF1">
    <property type="entry name" value="GLUCOSIDASE 2 SUBUNIT BETA"/>
    <property type="match status" value="1"/>
</dbReference>
<dbReference type="PANTHER" id="PTHR12630">
    <property type="entry name" value="N-LINKED OLIGOSACCHARIDE PROCESSING"/>
    <property type="match status" value="1"/>
</dbReference>
<proteinExistence type="predicted"/>
<dbReference type="InterPro" id="IPR039794">
    <property type="entry name" value="Gtb1-like"/>
</dbReference>
<keyword evidence="2" id="KW-1133">Transmembrane helix</keyword>
<evidence type="ECO:0000313" key="5">
    <source>
        <dbReference type="Proteomes" id="UP000320333"/>
    </source>
</evidence>
<dbReference type="GO" id="GO:0017177">
    <property type="term" value="C:glucosidase II complex"/>
    <property type="evidence" value="ECO:0007669"/>
    <property type="project" value="TreeGrafter"/>
</dbReference>
<gene>
    <name evidence="4" type="ORF">CcCBS67573_g00256</name>
</gene>
<dbReference type="Pfam" id="PF12999">
    <property type="entry name" value="PRKCSH-like"/>
    <property type="match status" value="1"/>
</dbReference>
<evidence type="ECO:0000313" key="4">
    <source>
        <dbReference type="EMBL" id="TPX78536.1"/>
    </source>
</evidence>
<dbReference type="SUPFAM" id="SSF57424">
    <property type="entry name" value="LDL receptor-like module"/>
    <property type="match status" value="1"/>
</dbReference>